<protein>
    <submittedName>
        <fullName evidence="1">Uncharacterized protein</fullName>
    </submittedName>
</protein>
<reference evidence="1 2" key="1">
    <citation type="journal article" date="2023" name="J. Hered.">
        <title>Chromosome-level genome of the wood stork (Mycteria americana) provides insight into avian chromosome evolution.</title>
        <authorList>
            <person name="Flamio R. Jr."/>
            <person name="Ramstad K.M."/>
        </authorList>
    </citation>
    <scope>NUCLEOTIDE SEQUENCE [LARGE SCALE GENOMIC DNA]</scope>
    <source>
        <strain evidence="1">JAX WOST 10</strain>
    </source>
</reference>
<keyword evidence="2" id="KW-1185">Reference proteome</keyword>
<dbReference type="AlphaFoldDB" id="A0AAN7MVE0"/>
<dbReference type="Proteomes" id="UP001333110">
    <property type="component" value="Unassembled WGS sequence"/>
</dbReference>
<gene>
    <name evidence="1" type="ORF">QYF61_023902</name>
</gene>
<sequence>MVQLLFEDDSVQLLLIGSDTLQPVDLLLQQLYLAIEILHQQTPLVNKCTITPTLASSNQAPCNEQGHLQLDQAAQSPIQPDLECLQGWGIYHLSGQPVPVFHHHHCKNVFLISSLNLTSFSLKPLPFVLLLQALPKSLSPSFLQAEQCPLSQPFLIEEVFQPSHHFCGPPLDLLQQVHVFPALRAPELDEVLQGGSHQSGAEGQNHLLHPTGHTFVDAAQDTVGFLGCKCTLLAQVQLFIHQYPKVLLHRAALNPFILQHVLILGATPTQVQDLALGLVEPHEVHTGPLLQLVQVPLDDIPSFWCVNCTTQLGVICKLAEGALDLAVNVIDENTDQHWSQYGPLRDTTCHQSPSSHRLPSGCDHPTNFSSTEHPSTREVWKKRLSVKTEAKRLLSTSAFSWSVVTSLPVVFIRAGTLSLTFLFWLTSSCTLAFLTPSLHNRAASLYSSQVTYPCFHCLCSSLLPFSLTSRSRLIHASLLPSFPDFLHLGIESSCTLWKASLKICQLSSAPLSLGAVSQGILLNNCLKCWNFAFLKFSVLTLLFT</sequence>
<evidence type="ECO:0000313" key="1">
    <source>
        <dbReference type="EMBL" id="KAK4816838.1"/>
    </source>
</evidence>
<evidence type="ECO:0000313" key="2">
    <source>
        <dbReference type="Proteomes" id="UP001333110"/>
    </source>
</evidence>
<proteinExistence type="predicted"/>
<dbReference type="EMBL" id="JAUNZN010000009">
    <property type="protein sequence ID" value="KAK4816838.1"/>
    <property type="molecule type" value="Genomic_DNA"/>
</dbReference>
<comment type="caution">
    <text evidence="1">The sequence shown here is derived from an EMBL/GenBank/DDBJ whole genome shotgun (WGS) entry which is preliminary data.</text>
</comment>
<organism evidence="1 2">
    <name type="scientific">Mycteria americana</name>
    <name type="common">Wood stork</name>
    <dbReference type="NCBI Taxonomy" id="33587"/>
    <lineage>
        <taxon>Eukaryota</taxon>
        <taxon>Metazoa</taxon>
        <taxon>Chordata</taxon>
        <taxon>Craniata</taxon>
        <taxon>Vertebrata</taxon>
        <taxon>Euteleostomi</taxon>
        <taxon>Archelosauria</taxon>
        <taxon>Archosauria</taxon>
        <taxon>Dinosauria</taxon>
        <taxon>Saurischia</taxon>
        <taxon>Theropoda</taxon>
        <taxon>Coelurosauria</taxon>
        <taxon>Aves</taxon>
        <taxon>Neognathae</taxon>
        <taxon>Neoaves</taxon>
        <taxon>Aequornithes</taxon>
        <taxon>Ciconiiformes</taxon>
        <taxon>Ciconiidae</taxon>
        <taxon>Mycteria</taxon>
    </lineage>
</organism>
<name>A0AAN7MVE0_MYCAM</name>
<accession>A0AAN7MVE0</accession>